<proteinExistence type="predicted"/>
<sequence>LYHPDTVERSLLHDGSGEEPGLKNPDGHWDVRPHANRIVHVDRSTLAQWQKFHGDDDQSAVSPAMVYSVNRSAESVLEKLASASRFGELEPMFSAGWHESSARREGRFVLEWGGP</sequence>
<organism evidence="2 3">
    <name type="scientific">Brevibacterium paucivorans</name>
    <dbReference type="NCBI Taxonomy" id="170994"/>
    <lineage>
        <taxon>Bacteria</taxon>
        <taxon>Bacillati</taxon>
        <taxon>Actinomycetota</taxon>
        <taxon>Actinomycetes</taxon>
        <taxon>Micrococcales</taxon>
        <taxon>Brevibacteriaceae</taxon>
        <taxon>Brevibacterium</taxon>
    </lineage>
</organism>
<accession>A0A2N6VK35</accession>
<gene>
    <name evidence="2" type="ORF">CJ199_11740</name>
</gene>
<evidence type="ECO:0000256" key="1">
    <source>
        <dbReference type="SAM" id="MobiDB-lite"/>
    </source>
</evidence>
<feature type="compositionally biased region" description="Basic and acidic residues" evidence="1">
    <location>
        <begin position="1"/>
        <end position="16"/>
    </location>
</feature>
<dbReference type="EMBL" id="PNHK01000021">
    <property type="protein sequence ID" value="PMD04500.1"/>
    <property type="molecule type" value="Genomic_DNA"/>
</dbReference>
<feature type="non-terminal residue" evidence="2">
    <location>
        <position position="1"/>
    </location>
</feature>
<reference evidence="2 3" key="1">
    <citation type="submission" date="2017-09" db="EMBL/GenBank/DDBJ databases">
        <title>Bacterial strain isolated from the female urinary microbiota.</title>
        <authorList>
            <person name="Thomas-White K."/>
            <person name="Kumar N."/>
            <person name="Forster S."/>
            <person name="Putonti C."/>
            <person name="Lawley T."/>
            <person name="Wolfe A.J."/>
        </authorList>
    </citation>
    <scope>NUCLEOTIDE SEQUENCE [LARGE SCALE GENOMIC DNA]</scope>
    <source>
        <strain evidence="2 3">UMB1301</strain>
    </source>
</reference>
<dbReference type="Proteomes" id="UP000235598">
    <property type="component" value="Unassembled WGS sequence"/>
</dbReference>
<comment type="caution">
    <text evidence="2">The sequence shown here is derived from an EMBL/GenBank/DDBJ whole genome shotgun (WGS) entry which is preliminary data.</text>
</comment>
<evidence type="ECO:0000313" key="3">
    <source>
        <dbReference type="Proteomes" id="UP000235598"/>
    </source>
</evidence>
<dbReference type="RefSeq" id="WP_180965409.1">
    <property type="nucleotide sequence ID" value="NZ_PNHK01000021.1"/>
</dbReference>
<feature type="region of interest" description="Disordered" evidence="1">
    <location>
        <begin position="1"/>
        <end position="30"/>
    </location>
</feature>
<name>A0A2N6VK35_9MICO</name>
<feature type="non-terminal residue" evidence="2">
    <location>
        <position position="115"/>
    </location>
</feature>
<dbReference type="AlphaFoldDB" id="A0A2N6VK35"/>
<protein>
    <submittedName>
        <fullName evidence="2">Uncharacterized protein</fullName>
    </submittedName>
</protein>
<evidence type="ECO:0000313" key="2">
    <source>
        <dbReference type="EMBL" id="PMD04500.1"/>
    </source>
</evidence>